<dbReference type="Pfam" id="PF00106">
    <property type="entry name" value="adh_short"/>
    <property type="match status" value="1"/>
</dbReference>
<evidence type="ECO:0000313" key="2">
    <source>
        <dbReference type="EMBL" id="KAK3209898.1"/>
    </source>
</evidence>
<dbReference type="Gene3D" id="3.40.50.720">
    <property type="entry name" value="NAD(P)-binding Rossmann-like Domain"/>
    <property type="match status" value="1"/>
</dbReference>
<dbReference type="GO" id="GO:0016491">
    <property type="term" value="F:oxidoreductase activity"/>
    <property type="evidence" value="ECO:0007669"/>
    <property type="project" value="UniProtKB-KW"/>
</dbReference>
<dbReference type="InterPro" id="IPR002347">
    <property type="entry name" value="SDR_fam"/>
</dbReference>
<organism evidence="2 3">
    <name type="scientific">Pseudopithomyces chartarum</name>
    <dbReference type="NCBI Taxonomy" id="1892770"/>
    <lineage>
        <taxon>Eukaryota</taxon>
        <taxon>Fungi</taxon>
        <taxon>Dikarya</taxon>
        <taxon>Ascomycota</taxon>
        <taxon>Pezizomycotina</taxon>
        <taxon>Dothideomycetes</taxon>
        <taxon>Pleosporomycetidae</taxon>
        <taxon>Pleosporales</taxon>
        <taxon>Massarineae</taxon>
        <taxon>Didymosphaeriaceae</taxon>
        <taxon>Pseudopithomyces</taxon>
    </lineage>
</organism>
<dbReference type="PANTHER" id="PTHR43157">
    <property type="entry name" value="PHOSPHATIDYLINOSITOL-GLYCAN BIOSYNTHESIS CLASS F PROTEIN-RELATED"/>
    <property type="match status" value="1"/>
</dbReference>
<dbReference type="Proteomes" id="UP001280581">
    <property type="component" value="Unassembled WGS sequence"/>
</dbReference>
<gene>
    <name evidence="2" type="ORF">GRF29_44g958909</name>
</gene>
<keyword evidence="3" id="KW-1185">Reference proteome</keyword>
<sequence>MSFAIMMLRSQLATNLPYPESNFEGQTVIVTGGNRGLGLEAAKHMVRLGAIVILSVRNTDRGQAAAESIAQSTGRPRSRISVWPLDLSSHKSVSAFAKKVNGLNRLDAVVQNAAMDDCSEFVTSDGSERHIATNVINPVLLGLLVLPKLRESAVKYRTLGRLAFVGSALLQLSKFQERYTEGKLLEALNDPEKTNMEDRYRVSRLLLLYAVRSMAAAMPVSKKSPVIINYVTPGLCNTNAVHKKGIKEKPALLVRVLKTVVMAILARTPEQGSRTLVDAVKPDTSKEFHGAYLRDCSIFPTGELVDSLEGQALQRKFFIELQNVLERIHPGSTIILSNLSIGYLGKTSLVPKTSTIIVASRG</sequence>
<dbReference type="AlphaFoldDB" id="A0AAN6RH21"/>
<evidence type="ECO:0000313" key="3">
    <source>
        <dbReference type="Proteomes" id="UP001280581"/>
    </source>
</evidence>
<dbReference type="InterPro" id="IPR036291">
    <property type="entry name" value="NAD(P)-bd_dom_sf"/>
</dbReference>
<proteinExistence type="predicted"/>
<name>A0AAN6RH21_9PLEO</name>
<dbReference type="SUPFAM" id="SSF51735">
    <property type="entry name" value="NAD(P)-binding Rossmann-fold domains"/>
    <property type="match status" value="1"/>
</dbReference>
<dbReference type="EMBL" id="WVTA01000005">
    <property type="protein sequence ID" value="KAK3209898.1"/>
    <property type="molecule type" value="Genomic_DNA"/>
</dbReference>
<reference evidence="2 3" key="1">
    <citation type="submission" date="2021-02" db="EMBL/GenBank/DDBJ databases">
        <title>Genome assembly of Pseudopithomyces chartarum.</title>
        <authorList>
            <person name="Jauregui R."/>
            <person name="Singh J."/>
            <person name="Voisey C."/>
        </authorList>
    </citation>
    <scope>NUCLEOTIDE SEQUENCE [LARGE SCALE GENOMIC DNA]</scope>
    <source>
        <strain evidence="2 3">AGR01</strain>
    </source>
</reference>
<accession>A0AAN6RH21</accession>
<keyword evidence="1" id="KW-0560">Oxidoreductase</keyword>
<protein>
    <submittedName>
        <fullName evidence="2">Uncharacterized protein</fullName>
    </submittedName>
</protein>
<dbReference type="PRINTS" id="PR00081">
    <property type="entry name" value="GDHRDH"/>
</dbReference>
<evidence type="ECO:0000256" key="1">
    <source>
        <dbReference type="ARBA" id="ARBA00023002"/>
    </source>
</evidence>
<comment type="caution">
    <text evidence="2">The sequence shown here is derived from an EMBL/GenBank/DDBJ whole genome shotgun (WGS) entry which is preliminary data.</text>
</comment>
<dbReference type="PANTHER" id="PTHR43157:SF31">
    <property type="entry name" value="PHOSPHATIDYLINOSITOL-GLYCAN BIOSYNTHESIS CLASS F PROTEIN"/>
    <property type="match status" value="1"/>
</dbReference>